<accession>A0ABP6SE20</accession>
<keyword evidence="2" id="KW-1185">Reference proteome</keyword>
<dbReference type="EMBL" id="BAAAYL010000001">
    <property type="protein sequence ID" value="GAA3373579.1"/>
    <property type="molecule type" value="Genomic_DNA"/>
</dbReference>
<proteinExistence type="predicted"/>
<reference evidence="2" key="1">
    <citation type="journal article" date="2019" name="Int. J. Syst. Evol. Microbiol.">
        <title>The Global Catalogue of Microorganisms (GCM) 10K type strain sequencing project: providing services to taxonomists for standard genome sequencing and annotation.</title>
        <authorList>
            <consortium name="The Broad Institute Genomics Platform"/>
            <consortium name="The Broad Institute Genome Sequencing Center for Infectious Disease"/>
            <person name="Wu L."/>
            <person name="Ma J."/>
        </authorList>
    </citation>
    <scope>NUCLEOTIDE SEQUENCE [LARGE SCALE GENOMIC DNA]</scope>
    <source>
        <strain evidence="2">JCM 9651</strain>
    </source>
</reference>
<organism evidence="1 2">
    <name type="scientific">Streptomyces sannanensis</name>
    <dbReference type="NCBI Taxonomy" id="285536"/>
    <lineage>
        <taxon>Bacteria</taxon>
        <taxon>Bacillati</taxon>
        <taxon>Actinomycetota</taxon>
        <taxon>Actinomycetes</taxon>
        <taxon>Kitasatosporales</taxon>
        <taxon>Streptomycetaceae</taxon>
        <taxon>Streptomyces</taxon>
    </lineage>
</organism>
<evidence type="ECO:0000313" key="2">
    <source>
        <dbReference type="Proteomes" id="UP001499990"/>
    </source>
</evidence>
<name>A0ABP6SE20_9ACTN</name>
<evidence type="ECO:0008006" key="3">
    <source>
        <dbReference type="Google" id="ProtNLM"/>
    </source>
</evidence>
<evidence type="ECO:0000313" key="1">
    <source>
        <dbReference type="EMBL" id="GAA3373579.1"/>
    </source>
</evidence>
<sequence>MTTERRPLLGRHLAEFGTTIFAEMSALAVRTGSINLGQGFPDTDGPV</sequence>
<dbReference type="Gene3D" id="3.90.1150.10">
    <property type="entry name" value="Aspartate Aminotransferase, domain 1"/>
    <property type="match status" value="1"/>
</dbReference>
<protein>
    <recommendedName>
        <fullName evidence="3">Aminotransferase</fullName>
    </recommendedName>
</protein>
<dbReference type="RefSeq" id="WP_345038389.1">
    <property type="nucleotide sequence ID" value="NZ_BAAAYL010000001.1"/>
</dbReference>
<dbReference type="InterPro" id="IPR015422">
    <property type="entry name" value="PyrdxlP-dep_Trfase_small"/>
</dbReference>
<gene>
    <name evidence="1" type="ORF">GCM10020367_34070</name>
</gene>
<comment type="caution">
    <text evidence="1">The sequence shown here is derived from an EMBL/GenBank/DDBJ whole genome shotgun (WGS) entry which is preliminary data.</text>
</comment>
<dbReference type="Proteomes" id="UP001499990">
    <property type="component" value="Unassembled WGS sequence"/>
</dbReference>